<evidence type="ECO:0000259" key="8">
    <source>
        <dbReference type="PROSITE" id="PS50893"/>
    </source>
</evidence>
<dbReference type="InterPro" id="IPR027417">
    <property type="entry name" value="P-loop_NTPase"/>
</dbReference>
<accession>A0ABN8G7X3</accession>
<dbReference type="PANTHER" id="PTHR24221">
    <property type="entry name" value="ATP-BINDING CASSETTE SUB-FAMILY B"/>
    <property type="match status" value="1"/>
</dbReference>
<keyword evidence="4 10" id="KW-0067">ATP-binding</keyword>
<evidence type="ECO:0000313" key="11">
    <source>
        <dbReference type="Proteomes" id="UP000838686"/>
    </source>
</evidence>
<feature type="transmembrane region" description="Helical" evidence="7">
    <location>
        <begin position="680"/>
        <end position="705"/>
    </location>
</feature>
<dbReference type="InterPro" id="IPR003439">
    <property type="entry name" value="ABC_transporter-like_ATP-bd"/>
</dbReference>
<evidence type="ECO:0000313" key="10">
    <source>
        <dbReference type="EMBL" id="CAH1195509.1"/>
    </source>
</evidence>
<sequence>MAEQHRLKLRQLFADHGSRHEIEGNTPILVTDHDSLWYIDSGSIDIFAVSLQRENDPARDKRRYLFSMNEGAILFGFADESGEERCGLLLAAAAGTTAYHINTGTFMNVIADTGIDAEQMAPLIDQWVASWSAALNTRHAPSEFGILEQAQLKELEPDTSWRTLHPVWVKLHSGSADWMAEHPLQTGEEQAFIPITSSSWLEAKEPCSIEVRSTVSWLQGDQHWQGLYAFHRMAAARLAALRTKERLLEHERLVSRTEHDQTLMDKALKQLLAVTGRSRQKPLTFDSKDPLFMACRIAGEYSDIVIKPVVRQRKGAQTVNPLQDIAQASGVRSRKVVLKGEWWKEDNGPLVAFLEQSAEPVALVPSSTASYMWINPASGEQGAVNGDVASMLQPMAYMLYRAFPAKALSVIDIIRFGSHKTVRRDFGMLLLMGAIAGLLGMLIPIATGILFDSIIPESYRGPLVQMALILFSVTIAIALFQLTGSMASLRLEGRMDSFIQAAVWDRLLNLPVSFFRNYTAGDLAIRANSINSIRQLLSGAVLGSLFSGIFSTFNYVLLFQYDASLALVAGGLVLAAMAVTAAIGLLQIRYQRKLLDVQGRISGMMLQLLNGVSKFRMAAAENRAFFLWAGAFSEQKKLSFQARMLDNYSGVFQSFFPLVASMVLFYMVASKESGLSAGQFIAFFAAFTAFLAAMLSMASALLSLVHVVPLYERAKPILTTLPEVHDQLEDPGEISGAIEAKHIQFRYDADQPLVLKDISLNIKAGQFVAFVGASGCGKSTLLRLLLGFEQPESGSIYFDGQDMRSLDVSLLRSQFGVVLQNSKLMSGDMYTNIVGTSNLTVDEAWEAATMAGLDDDIRNMPMGMHSVISEGGSTLSGGQRQRLMIARAIARRPKVIFFDEATSALDNRTQAIVSESLERLQATRIVIAHRLSTITNADMIYVFDKGTIVQSGTYDELMSATGLFADLASRQLA</sequence>
<keyword evidence="2 7" id="KW-0812">Transmembrane</keyword>
<evidence type="ECO:0000256" key="5">
    <source>
        <dbReference type="ARBA" id="ARBA00022989"/>
    </source>
</evidence>
<evidence type="ECO:0000256" key="4">
    <source>
        <dbReference type="ARBA" id="ARBA00022840"/>
    </source>
</evidence>
<keyword evidence="5 7" id="KW-1133">Transmembrane helix</keyword>
<organism evidence="10 11">
    <name type="scientific">Paenibacillus plantiphilus</name>
    <dbReference type="NCBI Taxonomy" id="2905650"/>
    <lineage>
        <taxon>Bacteria</taxon>
        <taxon>Bacillati</taxon>
        <taxon>Bacillota</taxon>
        <taxon>Bacilli</taxon>
        <taxon>Bacillales</taxon>
        <taxon>Paenibacillaceae</taxon>
        <taxon>Paenibacillus</taxon>
    </lineage>
</organism>
<dbReference type="InterPro" id="IPR011527">
    <property type="entry name" value="ABC1_TM_dom"/>
</dbReference>
<dbReference type="InterPro" id="IPR003593">
    <property type="entry name" value="AAA+_ATPase"/>
</dbReference>
<dbReference type="Gene3D" id="3.40.50.300">
    <property type="entry name" value="P-loop containing nucleotide triphosphate hydrolases"/>
    <property type="match status" value="1"/>
</dbReference>
<dbReference type="Proteomes" id="UP000838686">
    <property type="component" value="Unassembled WGS sequence"/>
</dbReference>
<dbReference type="PROSITE" id="PS50929">
    <property type="entry name" value="ABC_TM1F"/>
    <property type="match status" value="1"/>
</dbReference>
<evidence type="ECO:0000256" key="7">
    <source>
        <dbReference type="SAM" id="Phobius"/>
    </source>
</evidence>
<evidence type="ECO:0000256" key="3">
    <source>
        <dbReference type="ARBA" id="ARBA00022741"/>
    </source>
</evidence>
<feature type="transmembrane region" description="Helical" evidence="7">
    <location>
        <begin position="536"/>
        <end position="557"/>
    </location>
</feature>
<feature type="transmembrane region" description="Helical" evidence="7">
    <location>
        <begin position="563"/>
        <end position="586"/>
    </location>
</feature>
<protein>
    <submittedName>
        <fullName evidence="10">Vitamin B12 import ATP-binding protein BtuD</fullName>
    </submittedName>
</protein>
<keyword evidence="11" id="KW-1185">Reference proteome</keyword>
<dbReference type="SUPFAM" id="SSF52540">
    <property type="entry name" value="P-loop containing nucleoside triphosphate hydrolases"/>
    <property type="match status" value="1"/>
</dbReference>
<dbReference type="PROSITE" id="PS00211">
    <property type="entry name" value="ABC_TRANSPORTER_1"/>
    <property type="match status" value="1"/>
</dbReference>
<feature type="domain" description="ABC transporter" evidence="8">
    <location>
        <begin position="738"/>
        <end position="970"/>
    </location>
</feature>
<dbReference type="SUPFAM" id="SSF90123">
    <property type="entry name" value="ABC transporter transmembrane region"/>
    <property type="match status" value="1"/>
</dbReference>
<feature type="transmembrane region" description="Helical" evidence="7">
    <location>
        <begin position="463"/>
        <end position="482"/>
    </location>
</feature>
<dbReference type="RefSeq" id="WP_236338993.1">
    <property type="nucleotide sequence ID" value="NZ_CAKMMF010000003.1"/>
</dbReference>
<comment type="subcellular location">
    <subcellularLocation>
        <location evidence="1">Cell membrane</location>
        <topology evidence="1">Multi-pass membrane protein</topology>
    </subcellularLocation>
</comment>
<comment type="caution">
    <text evidence="10">The sequence shown here is derived from an EMBL/GenBank/DDBJ whole genome shotgun (WGS) entry which is preliminary data.</text>
</comment>
<evidence type="ECO:0000256" key="6">
    <source>
        <dbReference type="ARBA" id="ARBA00023136"/>
    </source>
</evidence>
<dbReference type="Pfam" id="PF00664">
    <property type="entry name" value="ABC_membrane"/>
    <property type="match status" value="1"/>
</dbReference>
<dbReference type="SMART" id="SM00382">
    <property type="entry name" value="AAA"/>
    <property type="match status" value="1"/>
</dbReference>
<dbReference type="InterPro" id="IPR017871">
    <property type="entry name" value="ABC_transporter-like_CS"/>
</dbReference>
<dbReference type="NCBIfam" id="TIGR03797">
    <property type="entry name" value="NHLM_micro_ABC2"/>
    <property type="match status" value="1"/>
</dbReference>
<keyword evidence="6 7" id="KW-0472">Membrane</keyword>
<dbReference type="InterPro" id="IPR039421">
    <property type="entry name" value="Type_1_exporter"/>
</dbReference>
<gene>
    <name evidence="10" type="primary">btuD_4</name>
    <name evidence="10" type="ORF">PAECIP111893_00707</name>
</gene>
<reference evidence="10" key="1">
    <citation type="submission" date="2022-01" db="EMBL/GenBank/DDBJ databases">
        <authorList>
            <person name="Criscuolo A."/>
        </authorList>
    </citation>
    <scope>NUCLEOTIDE SEQUENCE</scope>
    <source>
        <strain evidence="10">CIP111893</strain>
    </source>
</reference>
<proteinExistence type="predicted"/>
<feature type="transmembrane region" description="Helical" evidence="7">
    <location>
        <begin position="645"/>
        <end position="668"/>
    </location>
</feature>
<name>A0ABN8G7X3_9BACL</name>
<feature type="domain" description="ABC transmembrane type-1" evidence="9">
    <location>
        <begin position="429"/>
        <end position="706"/>
    </location>
</feature>
<evidence type="ECO:0000259" key="9">
    <source>
        <dbReference type="PROSITE" id="PS50929"/>
    </source>
</evidence>
<dbReference type="PROSITE" id="PS50893">
    <property type="entry name" value="ABC_TRANSPORTER_2"/>
    <property type="match status" value="1"/>
</dbReference>
<dbReference type="EMBL" id="CAKMMF010000003">
    <property type="protein sequence ID" value="CAH1195509.1"/>
    <property type="molecule type" value="Genomic_DNA"/>
</dbReference>
<feature type="transmembrane region" description="Helical" evidence="7">
    <location>
        <begin position="429"/>
        <end position="451"/>
    </location>
</feature>
<dbReference type="InterPro" id="IPR022515">
    <property type="entry name" value="NHPM_micro_ABC2"/>
</dbReference>
<dbReference type="PANTHER" id="PTHR24221:SF654">
    <property type="entry name" value="ATP-BINDING CASSETTE SUB-FAMILY B MEMBER 6"/>
    <property type="match status" value="1"/>
</dbReference>
<evidence type="ECO:0000256" key="2">
    <source>
        <dbReference type="ARBA" id="ARBA00022692"/>
    </source>
</evidence>
<dbReference type="GO" id="GO:0005524">
    <property type="term" value="F:ATP binding"/>
    <property type="evidence" value="ECO:0007669"/>
    <property type="project" value="UniProtKB-KW"/>
</dbReference>
<dbReference type="Gene3D" id="1.20.1560.10">
    <property type="entry name" value="ABC transporter type 1, transmembrane domain"/>
    <property type="match status" value="1"/>
</dbReference>
<keyword evidence="3" id="KW-0547">Nucleotide-binding</keyword>
<dbReference type="InterPro" id="IPR036640">
    <property type="entry name" value="ABC1_TM_sf"/>
</dbReference>
<evidence type="ECO:0000256" key="1">
    <source>
        <dbReference type="ARBA" id="ARBA00004651"/>
    </source>
</evidence>
<dbReference type="Pfam" id="PF00005">
    <property type="entry name" value="ABC_tran"/>
    <property type="match status" value="1"/>
</dbReference>